<dbReference type="RefSeq" id="WP_188709145.1">
    <property type="nucleotide sequence ID" value="NZ_BMIG01000010.1"/>
</dbReference>
<reference evidence="1" key="1">
    <citation type="journal article" date="2014" name="Int. J. Syst. Evol. Microbiol.">
        <title>Complete genome sequence of Corynebacterium casei LMG S-19264T (=DSM 44701T), isolated from a smear-ripened cheese.</title>
        <authorList>
            <consortium name="US DOE Joint Genome Institute (JGI-PGF)"/>
            <person name="Walter F."/>
            <person name="Albersmeier A."/>
            <person name="Kalinowski J."/>
            <person name="Ruckert C."/>
        </authorList>
    </citation>
    <scope>NUCLEOTIDE SEQUENCE</scope>
    <source>
        <strain evidence="1">CGMCC 1.15322</strain>
    </source>
</reference>
<organism evidence="1 2">
    <name type="scientific">Polaromonas eurypsychrophila</name>
    <dbReference type="NCBI Taxonomy" id="1614635"/>
    <lineage>
        <taxon>Bacteria</taxon>
        <taxon>Pseudomonadati</taxon>
        <taxon>Pseudomonadota</taxon>
        <taxon>Betaproteobacteria</taxon>
        <taxon>Burkholderiales</taxon>
        <taxon>Comamonadaceae</taxon>
        <taxon>Polaromonas</taxon>
    </lineage>
</organism>
<reference evidence="1" key="2">
    <citation type="submission" date="2020-09" db="EMBL/GenBank/DDBJ databases">
        <authorList>
            <person name="Sun Q."/>
            <person name="Zhou Y."/>
        </authorList>
    </citation>
    <scope>NUCLEOTIDE SEQUENCE</scope>
    <source>
        <strain evidence="1">CGMCC 1.15322</strain>
    </source>
</reference>
<comment type="caution">
    <text evidence="1">The sequence shown here is derived from an EMBL/GenBank/DDBJ whole genome shotgun (WGS) entry which is preliminary data.</text>
</comment>
<protein>
    <submittedName>
        <fullName evidence="1">Uncharacterized protein</fullName>
    </submittedName>
</protein>
<evidence type="ECO:0000313" key="2">
    <source>
        <dbReference type="Proteomes" id="UP000620596"/>
    </source>
</evidence>
<keyword evidence="2" id="KW-1185">Reference proteome</keyword>
<dbReference type="EMBL" id="BMIG01000010">
    <property type="protein sequence ID" value="GGB05516.1"/>
    <property type="molecule type" value="Genomic_DNA"/>
</dbReference>
<dbReference type="Proteomes" id="UP000620596">
    <property type="component" value="Unassembled WGS sequence"/>
</dbReference>
<gene>
    <name evidence="1" type="ORF">GCM10011496_28120</name>
</gene>
<accession>A0A916SL71</accession>
<evidence type="ECO:0000313" key="1">
    <source>
        <dbReference type="EMBL" id="GGB05516.1"/>
    </source>
</evidence>
<sequence>MLVTHATGGSAESSEYEALRQELLSDPQVAPLMPLFVRTNRNLSSFWGFIQPKFPTYAERRTYLSQEFTPLLDFLEFGTGSASINQQSTTKAV</sequence>
<proteinExistence type="predicted"/>
<dbReference type="AlphaFoldDB" id="A0A916SL71"/>
<name>A0A916SL71_9BURK</name>